<evidence type="ECO:0000256" key="4">
    <source>
        <dbReference type="ARBA" id="ARBA00022813"/>
    </source>
</evidence>
<dbReference type="Pfam" id="PF00717">
    <property type="entry name" value="Peptidase_S24"/>
    <property type="match status" value="1"/>
</dbReference>
<dbReference type="SUPFAM" id="SSF51306">
    <property type="entry name" value="LexA/Signal peptidase"/>
    <property type="match status" value="1"/>
</dbReference>
<evidence type="ECO:0000256" key="5">
    <source>
        <dbReference type="ARBA" id="ARBA00023204"/>
    </source>
</evidence>
<dbReference type="InterPro" id="IPR006197">
    <property type="entry name" value="Peptidase_S24_LexA"/>
</dbReference>
<keyword evidence="2" id="KW-0227">DNA damage</keyword>
<dbReference type="Gene3D" id="2.10.109.10">
    <property type="entry name" value="Umud Fragment, subunit A"/>
    <property type="match status" value="1"/>
</dbReference>
<dbReference type="EMBL" id="QYUQ01000002">
    <property type="protein sequence ID" value="RJG04183.1"/>
    <property type="molecule type" value="Genomic_DNA"/>
</dbReference>
<dbReference type="NCBIfam" id="NF007621">
    <property type="entry name" value="PRK10276.1"/>
    <property type="match status" value="1"/>
</dbReference>
<evidence type="ECO:0000259" key="8">
    <source>
        <dbReference type="Pfam" id="PF00717"/>
    </source>
</evidence>
<dbReference type="InterPro" id="IPR039418">
    <property type="entry name" value="LexA-like"/>
</dbReference>
<dbReference type="OrthoDB" id="9802364at2"/>
<dbReference type="CDD" id="cd06529">
    <property type="entry name" value="S24_LexA-like"/>
    <property type="match status" value="1"/>
</dbReference>
<comment type="caution">
    <text evidence="9">The sequence shown here is derived from an EMBL/GenBank/DDBJ whole genome shotgun (WGS) entry which is preliminary data.</text>
</comment>
<gene>
    <name evidence="9" type="ORF">D3878_02560</name>
</gene>
<dbReference type="PANTHER" id="PTHR33516:SF2">
    <property type="entry name" value="LEXA REPRESSOR-RELATED"/>
    <property type="match status" value="1"/>
</dbReference>
<keyword evidence="10" id="KW-1185">Reference proteome</keyword>
<keyword evidence="3 7" id="KW-0378">Hydrolase</keyword>
<dbReference type="RefSeq" id="WP_119787661.1">
    <property type="nucleotide sequence ID" value="NZ_QYUQ01000002.1"/>
</dbReference>
<dbReference type="GO" id="GO:0006281">
    <property type="term" value="P:DNA repair"/>
    <property type="evidence" value="ECO:0007669"/>
    <property type="project" value="UniProtKB-KW"/>
</dbReference>
<evidence type="ECO:0000256" key="7">
    <source>
        <dbReference type="RuleBase" id="RU003991"/>
    </source>
</evidence>
<dbReference type="AlphaFoldDB" id="A0A3A3G6M2"/>
<proteinExistence type="inferred from homology"/>
<dbReference type="GO" id="GO:0006355">
    <property type="term" value="P:regulation of DNA-templated transcription"/>
    <property type="evidence" value="ECO:0007669"/>
    <property type="project" value="InterPro"/>
</dbReference>
<protein>
    <submittedName>
        <fullName evidence="9">Peptidase</fullName>
    </submittedName>
</protein>
<organism evidence="9 10">
    <name type="scientific">Noviherbaspirillum sedimenti</name>
    <dbReference type="NCBI Taxonomy" id="2320865"/>
    <lineage>
        <taxon>Bacteria</taxon>
        <taxon>Pseudomonadati</taxon>
        <taxon>Pseudomonadota</taxon>
        <taxon>Betaproteobacteria</taxon>
        <taxon>Burkholderiales</taxon>
        <taxon>Oxalobacteraceae</taxon>
        <taxon>Noviherbaspirillum</taxon>
    </lineage>
</organism>
<dbReference type="PRINTS" id="PR00726">
    <property type="entry name" value="LEXASERPTASE"/>
</dbReference>
<evidence type="ECO:0000313" key="10">
    <source>
        <dbReference type="Proteomes" id="UP000266327"/>
    </source>
</evidence>
<dbReference type="GO" id="GO:0009432">
    <property type="term" value="P:SOS response"/>
    <property type="evidence" value="ECO:0007669"/>
    <property type="project" value="UniProtKB-KW"/>
</dbReference>
<dbReference type="GO" id="GO:0003677">
    <property type="term" value="F:DNA binding"/>
    <property type="evidence" value="ECO:0007669"/>
    <property type="project" value="InterPro"/>
</dbReference>
<dbReference type="InterPro" id="IPR036286">
    <property type="entry name" value="LexA/Signal_pep-like_sf"/>
</dbReference>
<evidence type="ECO:0000256" key="1">
    <source>
        <dbReference type="ARBA" id="ARBA00007484"/>
    </source>
</evidence>
<keyword evidence="6" id="KW-0742">SOS response</keyword>
<comment type="similarity">
    <text evidence="1 7">Belongs to the peptidase S24 family.</text>
</comment>
<dbReference type="InterPro" id="IPR050077">
    <property type="entry name" value="LexA_repressor"/>
</dbReference>
<evidence type="ECO:0000256" key="6">
    <source>
        <dbReference type="ARBA" id="ARBA00023236"/>
    </source>
</evidence>
<dbReference type="Proteomes" id="UP000266327">
    <property type="component" value="Unassembled WGS sequence"/>
</dbReference>
<evidence type="ECO:0000256" key="3">
    <source>
        <dbReference type="ARBA" id="ARBA00022801"/>
    </source>
</evidence>
<feature type="domain" description="Peptidase S24/S26A/S26B/S26C" evidence="8">
    <location>
        <begin position="36"/>
        <end position="146"/>
    </location>
</feature>
<keyword evidence="4 7" id="KW-0068">Autocatalytic cleavage</keyword>
<name>A0A3A3G6M2_9BURK</name>
<sequence>MISSLLPPDALTLLQEAAPAAAIPAPWTIRFFRQPIPAGFPSPAADYAEEGLDLNAYLIARKSSTFLFTVVGDSMKHAGILDGDKVAVDRAIEPRHGHIVIAVVNQEYTIKRLYRRAGVIELRPENPAFPAIRFAGLDELHIWGVVTGVVRRFAV</sequence>
<evidence type="ECO:0000313" key="9">
    <source>
        <dbReference type="EMBL" id="RJG04183.1"/>
    </source>
</evidence>
<reference evidence="10" key="1">
    <citation type="submission" date="2018-09" db="EMBL/GenBank/DDBJ databases">
        <authorList>
            <person name="Zhu H."/>
        </authorList>
    </citation>
    <scope>NUCLEOTIDE SEQUENCE [LARGE SCALE GENOMIC DNA]</scope>
    <source>
        <strain evidence="10">K1S02-23</strain>
    </source>
</reference>
<dbReference type="GO" id="GO:0016787">
    <property type="term" value="F:hydrolase activity"/>
    <property type="evidence" value="ECO:0007669"/>
    <property type="project" value="UniProtKB-KW"/>
</dbReference>
<keyword evidence="5" id="KW-0234">DNA repair</keyword>
<evidence type="ECO:0000256" key="2">
    <source>
        <dbReference type="ARBA" id="ARBA00022763"/>
    </source>
</evidence>
<dbReference type="PANTHER" id="PTHR33516">
    <property type="entry name" value="LEXA REPRESSOR"/>
    <property type="match status" value="1"/>
</dbReference>
<dbReference type="InterPro" id="IPR015927">
    <property type="entry name" value="Peptidase_S24_S26A/B/C"/>
</dbReference>
<accession>A0A3A3G6M2</accession>